<keyword evidence="2" id="KW-1015">Disulfide bond</keyword>
<accession>B5B3Y0</accession>
<evidence type="ECO:0000256" key="1">
    <source>
        <dbReference type="ARBA" id="ARBA00022821"/>
    </source>
</evidence>
<dbReference type="EMBL" id="EU910535">
    <property type="protein sequence ID" value="ACG69844.1"/>
    <property type="molecule type" value="mRNA"/>
</dbReference>
<dbReference type="SUPFAM" id="SSF57038">
    <property type="entry name" value="Cyclotides"/>
    <property type="match status" value="1"/>
</dbReference>
<dbReference type="Pfam" id="PF03784">
    <property type="entry name" value="Cyclotide"/>
    <property type="match status" value="1"/>
</dbReference>
<dbReference type="GO" id="GO:0006952">
    <property type="term" value="P:defense response"/>
    <property type="evidence" value="ECO:0007669"/>
    <property type="project" value="UniProtKB-KW"/>
</dbReference>
<feature type="signal peptide" evidence="3">
    <location>
        <begin position="1"/>
        <end position="24"/>
    </location>
</feature>
<name>B5B3Y0_9ROSI</name>
<dbReference type="InterPro" id="IPR005535">
    <property type="entry name" value="Cyclotide"/>
</dbReference>
<dbReference type="PROSITE" id="PS51052">
    <property type="entry name" value="CYCLOTIDE"/>
    <property type="match status" value="1"/>
</dbReference>
<proteinExistence type="evidence at transcript level"/>
<reference evidence="4" key="1">
    <citation type="submission" date="2008-07" db="EMBL/GenBank/DDBJ databases">
        <title>Identification of two suites of cyclotide precursor genes from metallophyte Viola baoshanensis: cDNA sequence variation, alternative RNA splicing and potential cyclotide diversity.</title>
        <authorList>
            <person name="Zhang J."/>
            <person name="Liao B."/>
            <person name="Shu W."/>
        </authorList>
    </citation>
    <scope>NUCLEOTIDE SEQUENCE</scope>
</reference>
<organism evidence="4">
    <name type="scientific">Viola baoshanensis</name>
    <dbReference type="NCBI Taxonomy" id="349688"/>
    <lineage>
        <taxon>Eukaryota</taxon>
        <taxon>Viridiplantae</taxon>
        <taxon>Streptophyta</taxon>
        <taxon>Embryophyta</taxon>
        <taxon>Tracheophyta</taxon>
        <taxon>Spermatophyta</taxon>
        <taxon>Magnoliopsida</taxon>
        <taxon>eudicotyledons</taxon>
        <taxon>Gunneridae</taxon>
        <taxon>Pentapetalae</taxon>
        <taxon>rosids</taxon>
        <taxon>fabids</taxon>
        <taxon>Malpighiales</taxon>
        <taxon>Violaceae</taxon>
        <taxon>Viola</taxon>
        <taxon>Viola subgen. Viola</taxon>
        <taxon>Viola sect. Plagiostigma</taxon>
        <taxon>Viola subsect. Patellares</taxon>
    </lineage>
</organism>
<dbReference type="InterPro" id="IPR012323">
    <property type="entry name" value="Cyclotide_bracelet_CS"/>
</dbReference>
<dbReference type="InterPro" id="IPR036146">
    <property type="entry name" value="Cyclotide_sf"/>
</dbReference>
<protein>
    <submittedName>
        <fullName evidence="4">Cyclotide 2a</fullName>
    </submittedName>
</protein>
<dbReference type="AlphaFoldDB" id="B5B3Y0"/>
<evidence type="ECO:0000313" key="4">
    <source>
        <dbReference type="EMBL" id="ACG69844.1"/>
    </source>
</evidence>
<sequence length="113" mass="12141">MDSKIVFVALVLIATFALPPLATFEKYFITTEAVRAILQKTNSNAMPSENAINALTGKTLISSVVLEEALLKNLDHGRNGVPCGESCVWIPCLTSAIGCSCKSSVCYRNSLDM</sequence>
<evidence type="ECO:0000256" key="2">
    <source>
        <dbReference type="ARBA" id="ARBA00023157"/>
    </source>
</evidence>
<evidence type="ECO:0000256" key="3">
    <source>
        <dbReference type="SAM" id="SignalP"/>
    </source>
</evidence>
<keyword evidence="1" id="KW-0611">Plant defense</keyword>
<feature type="chain" id="PRO_5002830046" evidence="3">
    <location>
        <begin position="25"/>
        <end position="113"/>
    </location>
</feature>
<keyword evidence="3" id="KW-0732">Signal</keyword>
<dbReference type="PROSITE" id="PS60008">
    <property type="entry name" value="CYCLOTIDE_BRACELET"/>
    <property type="match status" value="1"/>
</dbReference>